<dbReference type="PANTHER" id="PTHR38445">
    <property type="entry name" value="HTH-TYPE TRANSCRIPTIONAL REPRESSOR YTRA"/>
    <property type="match status" value="1"/>
</dbReference>
<keyword evidence="3" id="KW-0804">Transcription</keyword>
<dbReference type="PANTHER" id="PTHR38445:SF10">
    <property type="entry name" value="GNTR-FAMILY TRANSCRIPTIONAL REGULATOR"/>
    <property type="match status" value="1"/>
</dbReference>
<evidence type="ECO:0000256" key="1">
    <source>
        <dbReference type="ARBA" id="ARBA00023015"/>
    </source>
</evidence>
<dbReference type="InterPro" id="IPR000524">
    <property type="entry name" value="Tscrpt_reg_HTH_GntR"/>
</dbReference>
<evidence type="ECO:0000313" key="6">
    <source>
        <dbReference type="Proteomes" id="UP001597545"/>
    </source>
</evidence>
<reference evidence="6" key="1">
    <citation type="journal article" date="2019" name="Int. J. Syst. Evol. Microbiol.">
        <title>The Global Catalogue of Microorganisms (GCM) 10K type strain sequencing project: providing services to taxonomists for standard genome sequencing and annotation.</title>
        <authorList>
            <consortium name="The Broad Institute Genomics Platform"/>
            <consortium name="The Broad Institute Genome Sequencing Center for Infectious Disease"/>
            <person name="Wu L."/>
            <person name="Ma J."/>
        </authorList>
    </citation>
    <scope>NUCLEOTIDE SEQUENCE [LARGE SCALE GENOMIC DNA]</scope>
    <source>
        <strain evidence="6">KCTC 42662</strain>
    </source>
</reference>
<evidence type="ECO:0000256" key="2">
    <source>
        <dbReference type="ARBA" id="ARBA00023125"/>
    </source>
</evidence>
<evidence type="ECO:0000259" key="4">
    <source>
        <dbReference type="PROSITE" id="PS50949"/>
    </source>
</evidence>
<evidence type="ECO:0000313" key="5">
    <source>
        <dbReference type="EMBL" id="MFD2546407.1"/>
    </source>
</evidence>
<keyword evidence="1" id="KW-0805">Transcription regulation</keyword>
<dbReference type="InterPro" id="IPR028082">
    <property type="entry name" value="Peripla_BP_I"/>
</dbReference>
<dbReference type="EMBL" id="JBHULR010000001">
    <property type="protein sequence ID" value="MFD2546407.1"/>
    <property type="molecule type" value="Genomic_DNA"/>
</dbReference>
<evidence type="ECO:0000256" key="3">
    <source>
        <dbReference type="ARBA" id="ARBA00023163"/>
    </source>
</evidence>
<gene>
    <name evidence="5" type="ORF">ACFSR5_01975</name>
</gene>
<dbReference type="SUPFAM" id="SSF46785">
    <property type="entry name" value="Winged helix' DNA-binding domain"/>
    <property type="match status" value="1"/>
</dbReference>
<protein>
    <submittedName>
        <fullName evidence="5">Winged helix-turn-helix domain-containing protein</fullName>
    </submittedName>
</protein>
<dbReference type="Proteomes" id="UP001597545">
    <property type="component" value="Unassembled WGS sequence"/>
</dbReference>
<dbReference type="Gene3D" id="1.10.10.10">
    <property type="entry name" value="Winged helix-like DNA-binding domain superfamily/Winged helix DNA-binding domain"/>
    <property type="match status" value="1"/>
</dbReference>
<accession>A0ABW5KBZ1</accession>
<name>A0ABW5KBZ1_9SPHI</name>
<dbReference type="InterPro" id="IPR036390">
    <property type="entry name" value="WH_DNA-bd_sf"/>
</dbReference>
<keyword evidence="6" id="KW-1185">Reference proteome</keyword>
<keyword evidence="2" id="KW-0238">DNA-binding</keyword>
<comment type="caution">
    <text evidence="5">The sequence shown here is derived from an EMBL/GenBank/DDBJ whole genome shotgun (WGS) entry which is preliminary data.</text>
</comment>
<dbReference type="Pfam" id="PF00392">
    <property type="entry name" value="GntR"/>
    <property type="match status" value="1"/>
</dbReference>
<proteinExistence type="predicted"/>
<organism evidence="5 6">
    <name type="scientific">Sphingobacterium suaedae</name>
    <dbReference type="NCBI Taxonomy" id="1686402"/>
    <lineage>
        <taxon>Bacteria</taxon>
        <taxon>Pseudomonadati</taxon>
        <taxon>Bacteroidota</taxon>
        <taxon>Sphingobacteriia</taxon>
        <taxon>Sphingobacteriales</taxon>
        <taxon>Sphingobacteriaceae</taxon>
        <taxon>Sphingobacterium</taxon>
    </lineage>
</organism>
<dbReference type="PROSITE" id="PS50949">
    <property type="entry name" value="HTH_GNTR"/>
    <property type="match status" value="1"/>
</dbReference>
<feature type="domain" description="HTH gntR-type" evidence="4">
    <location>
        <begin position="18"/>
        <end position="86"/>
    </location>
</feature>
<dbReference type="CDD" id="cd07377">
    <property type="entry name" value="WHTH_GntR"/>
    <property type="match status" value="1"/>
</dbReference>
<dbReference type="SMART" id="SM00345">
    <property type="entry name" value="HTH_GNTR"/>
    <property type="match status" value="1"/>
</dbReference>
<dbReference type="SUPFAM" id="SSF53822">
    <property type="entry name" value="Periplasmic binding protein-like I"/>
    <property type="match status" value="1"/>
</dbReference>
<dbReference type="RefSeq" id="WP_380900163.1">
    <property type="nucleotide sequence ID" value="NZ_JBHUEG010000002.1"/>
</dbReference>
<dbReference type="InterPro" id="IPR036388">
    <property type="entry name" value="WH-like_DNA-bd_sf"/>
</dbReference>
<sequence>MKAETLLYRINITAQCTTPKYKQLANAILTEIKTKRIHTGDILPSINVLSTHLHISRQTAEKAYRYLKSLRVILPIVGKGFIVHDAVGGKIRVAVVLNRLTTAKKTMYNTFEREMGDRAQIDLYIYHGDLATLRSMLINNATEYDYVAVFPGFRDPDNVMEDILRIIPAEKRIILGKYMAEMHDSFASIYENHEEDIVNALEQLTDKLRKYHTIKLIYPDFSDYPRSIIKGFYRYAQEQGFHHSLVESLQCEKIEKGTCYIQIAEEDLVELLDLIVTQGLKLRKDTGVISYNETPLKKYVMNGITTISADFDFLGSSVAKCIIDSVPLHLHVPFGVAVRHSI</sequence>